<dbReference type="Proteomes" id="UP000001977">
    <property type="component" value="Chromosome"/>
</dbReference>
<dbReference type="STRING" id="360910.BAV0592"/>
<accession>Q2KXW7</accession>
<dbReference type="AlphaFoldDB" id="Q2KXW7"/>
<evidence type="ECO:0000313" key="2">
    <source>
        <dbReference type="Proteomes" id="UP000001977"/>
    </source>
</evidence>
<sequence length="51" mass="5809">MLRSRLPPHHVGIDIAGVRRITRCRRDQTGHHNPHKHCLLKPGMALIELLG</sequence>
<gene>
    <name evidence="1" type="ordered locus">BAV0592</name>
</gene>
<reference evidence="1 2" key="1">
    <citation type="journal article" date="2006" name="J. Bacteriol.">
        <title>Comparison of the genome sequence of the poultry pathogen Bordetella avium with those of B. bronchiseptica, B. pertussis, and B. parapertussis reveals extensive diversity in surface structures associated with host interaction.</title>
        <authorList>
            <person name="Sebaihia M."/>
            <person name="Preston A."/>
            <person name="Maskell D.J."/>
            <person name="Kuzmiak H."/>
            <person name="Connell T.D."/>
            <person name="King N.D."/>
            <person name="Orndorff P.E."/>
            <person name="Miyamoto D.M."/>
            <person name="Thomson N.R."/>
            <person name="Harris D."/>
            <person name="Goble A."/>
            <person name="Lord A."/>
            <person name="Murphy L."/>
            <person name="Quail M.A."/>
            <person name="Rutter S."/>
            <person name="Squares R."/>
            <person name="Squares S."/>
            <person name="Woodward J."/>
            <person name="Parkhill J."/>
            <person name="Temple L.M."/>
        </authorList>
    </citation>
    <scope>NUCLEOTIDE SEQUENCE [LARGE SCALE GENOMIC DNA]</scope>
    <source>
        <strain evidence="1 2">197N</strain>
    </source>
</reference>
<evidence type="ECO:0000313" key="1">
    <source>
        <dbReference type="EMBL" id="CAJ48197.1"/>
    </source>
</evidence>
<name>Q2KXW7_BORA1</name>
<organism evidence="1 2">
    <name type="scientific">Bordetella avium (strain 197N)</name>
    <dbReference type="NCBI Taxonomy" id="360910"/>
    <lineage>
        <taxon>Bacteria</taxon>
        <taxon>Pseudomonadati</taxon>
        <taxon>Pseudomonadota</taxon>
        <taxon>Betaproteobacteria</taxon>
        <taxon>Burkholderiales</taxon>
        <taxon>Alcaligenaceae</taxon>
        <taxon>Bordetella</taxon>
    </lineage>
</organism>
<keyword evidence="2" id="KW-1185">Reference proteome</keyword>
<dbReference type="KEGG" id="bav:BAV0592"/>
<dbReference type="HOGENOM" id="CLU_3096212_0_0_4"/>
<protein>
    <submittedName>
        <fullName evidence="1">Uncharacterized protein</fullName>
    </submittedName>
</protein>
<dbReference type="EMBL" id="AM167904">
    <property type="protein sequence ID" value="CAJ48197.1"/>
    <property type="molecule type" value="Genomic_DNA"/>
</dbReference>
<proteinExistence type="predicted"/>